<reference evidence="10 11" key="1">
    <citation type="journal article" date="2012" name="Genome Biol.">
        <title>Sequencing three crocodilian genomes to illuminate the evolution of archosaurs and amniotes.</title>
        <authorList>
            <person name="St John J.A."/>
            <person name="Braun E.L."/>
            <person name="Isberg S.R."/>
            <person name="Miles L.G."/>
            <person name="Chong A.Y."/>
            <person name="Gongora J."/>
            <person name="Dalzell P."/>
            <person name="Moran C."/>
            <person name="Bed'hom B."/>
            <person name="Abzhanov A."/>
            <person name="Burgess S.C."/>
            <person name="Cooksey A.M."/>
            <person name="Castoe T.A."/>
            <person name="Crawford N.G."/>
            <person name="Densmore L.D."/>
            <person name="Drew J.C."/>
            <person name="Edwards S.V."/>
            <person name="Faircloth B.C."/>
            <person name="Fujita M.K."/>
            <person name="Greenwold M.J."/>
            <person name="Hoffmann F.G."/>
            <person name="Howard J.M."/>
            <person name="Iguchi T."/>
            <person name="Janes D.E."/>
            <person name="Khan S.Y."/>
            <person name="Kohno S."/>
            <person name="de Koning A.J."/>
            <person name="Lance S.L."/>
            <person name="McCarthy F.M."/>
            <person name="McCormack J.E."/>
            <person name="Merchant M.E."/>
            <person name="Peterson D.G."/>
            <person name="Pollock D.D."/>
            <person name="Pourmand N."/>
            <person name="Raney B.J."/>
            <person name="Roessler K.A."/>
            <person name="Sanford J.R."/>
            <person name="Sawyer R.H."/>
            <person name="Schmidt C.J."/>
            <person name="Triplett E.W."/>
            <person name="Tuberville T.D."/>
            <person name="Venegas-Anaya M."/>
            <person name="Howard J.T."/>
            <person name="Jarvis E.D."/>
            <person name="Guillette L.J.Jr."/>
            <person name="Glenn T.C."/>
            <person name="Green R.E."/>
            <person name="Ray D.A."/>
        </authorList>
    </citation>
    <scope>NUCLEOTIDE SEQUENCE [LARGE SCALE GENOMIC DNA]</scope>
    <source>
        <strain evidence="10">KSC_2009_1</strain>
    </source>
</reference>
<evidence type="ECO:0000313" key="10">
    <source>
        <dbReference type="EMBL" id="KYO22347.1"/>
    </source>
</evidence>
<feature type="transmembrane region" description="Helical" evidence="9">
    <location>
        <begin position="298"/>
        <end position="320"/>
    </location>
</feature>
<protein>
    <recommendedName>
        <fullName evidence="7">Cell cycle control protein</fullName>
    </recommendedName>
</protein>
<organism evidence="10 11">
    <name type="scientific">Alligator mississippiensis</name>
    <name type="common">American alligator</name>
    <dbReference type="NCBI Taxonomy" id="8496"/>
    <lineage>
        <taxon>Eukaryota</taxon>
        <taxon>Metazoa</taxon>
        <taxon>Chordata</taxon>
        <taxon>Craniata</taxon>
        <taxon>Vertebrata</taxon>
        <taxon>Euteleostomi</taxon>
        <taxon>Archelosauria</taxon>
        <taxon>Archosauria</taxon>
        <taxon>Crocodylia</taxon>
        <taxon>Alligatoridae</taxon>
        <taxon>Alligatorinae</taxon>
        <taxon>Alligator</taxon>
    </lineage>
</organism>
<proteinExistence type="inferred from homology"/>
<dbReference type="STRING" id="8496.A0A151MCT4"/>
<dbReference type="GO" id="GO:0045332">
    <property type="term" value="P:phospholipid translocation"/>
    <property type="evidence" value="ECO:0007669"/>
    <property type="project" value="TreeGrafter"/>
</dbReference>
<dbReference type="Pfam" id="PF03381">
    <property type="entry name" value="CDC50"/>
    <property type="match status" value="1"/>
</dbReference>
<dbReference type="GO" id="GO:0005886">
    <property type="term" value="C:plasma membrane"/>
    <property type="evidence" value="ECO:0007669"/>
    <property type="project" value="TreeGrafter"/>
</dbReference>
<evidence type="ECO:0000256" key="3">
    <source>
        <dbReference type="ARBA" id="ARBA00022692"/>
    </source>
</evidence>
<feature type="transmembrane region" description="Helical" evidence="9">
    <location>
        <begin position="37"/>
        <end position="59"/>
    </location>
</feature>
<keyword evidence="6" id="KW-0325">Glycoprotein</keyword>
<dbReference type="GO" id="GO:0005794">
    <property type="term" value="C:Golgi apparatus"/>
    <property type="evidence" value="ECO:0007669"/>
    <property type="project" value="TreeGrafter"/>
</dbReference>
<evidence type="ECO:0000256" key="7">
    <source>
        <dbReference type="PIRNR" id="PIRNR015840"/>
    </source>
</evidence>
<dbReference type="PANTHER" id="PTHR10926">
    <property type="entry name" value="CELL CYCLE CONTROL PROTEIN 50"/>
    <property type="match status" value="1"/>
</dbReference>
<keyword evidence="3 9" id="KW-0812">Transmembrane</keyword>
<evidence type="ECO:0000256" key="6">
    <source>
        <dbReference type="ARBA" id="ARBA00023180"/>
    </source>
</evidence>
<evidence type="ECO:0000256" key="4">
    <source>
        <dbReference type="ARBA" id="ARBA00022989"/>
    </source>
</evidence>
<dbReference type="eggNOG" id="KOG2952">
    <property type="taxonomic scope" value="Eukaryota"/>
</dbReference>
<keyword evidence="5 7" id="KW-0472">Membrane</keyword>
<name>A0A151MCT4_ALLMI</name>
<dbReference type="EMBL" id="AKHW03006231">
    <property type="protein sequence ID" value="KYO22347.1"/>
    <property type="molecule type" value="Genomic_DNA"/>
</dbReference>
<dbReference type="Proteomes" id="UP000050525">
    <property type="component" value="Unassembled WGS sequence"/>
</dbReference>
<keyword evidence="4 9" id="KW-1133">Transmembrane helix</keyword>
<evidence type="ECO:0000256" key="1">
    <source>
        <dbReference type="ARBA" id="ARBA00004370"/>
    </source>
</evidence>
<dbReference type="GO" id="GO:0005783">
    <property type="term" value="C:endoplasmic reticulum"/>
    <property type="evidence" value="ECO:0007669"/>
    <property type="project" value="TreeGrafter"/>
</dbReference>
<evidence type="ECO:0000256" key="5">
    <source>
        <dbReference type="ARBA" id="ARBA00023136"/>
    </source>
</evidence>
<evidence type="ECO:0000313" key="11">
    <source>
        <dbReference type="Proteomes" id="UP000050525"/>
    </source>
</evidence>
<dbReference type="InterPro" id="IPR005045">
    <property type="entry name" value="CDC50/LEM3_fam"/>
</dbReference>
<sequence length="377" mass="43029">MTSKSREDAQHPPSRCPDNSAFKQQKLSAWQPELTPASVLSGFILIGVFCLTMGVCLILSARSVKEVQINYSDKCLNCSKLRENSSNWNTECLCSADFKLEEKIQGDVFMYYGLQNFYQNHRRYVMSRSNAQLLGRNTDIRNSNCAPFSTYRNGTPMAPCGAIANSMFNDTISLFYYTNLSTAIQVPLLKTGNSWWTDKYVKFHNPTSHNLTSAFAGTARPPYWQKPAYLLDEENERNNGYINDDFIIWMRVSAFHTFRNLHRRLSRTKQFADGLPAGNYTFRIFYNFPVSRFKGKKYLILSTVVWCGGSSLFLGIAYMVSGAVFRAQPLKKPAIIHLKLLERYHRFQKKFFSTRKTKNLECEVAVSKSSSSSGTSL</sequence>
<evidence type="ECO:0000256" key="2">
    <source>
        <dbReference type="ARBA" id="ARBA00009457"/>
    </source>
</evidence>
<comment type="similarity">
    <text evidence="2 7">Belongs to the CDC50/LEM3 family.</text>
</comment>
<feature type="compositionally biased region" description="Basic and acidic residues" evidence="8">
    <location>
        <begin position="1"/>
        <end position="10"/>
    </location>
</feature>
<comment type="subcellular location">
    <subcellularLocation>
        <location evidence="1">Membrane</location>
    </subcellularLocation>
</comment>
<dbReference type="PIRSF" id="PIRSF015840">
    <property type="entry name" value="DUF284_TM_euk"/>
    <property type="match status" value="1"/>
</dbReference>
<evidence type="ECO:0000256" key="9">
    <source>
        <dbReference type="SAM" id="Phobius"/>
    </source>
</evidence>
<gene>
    <name evidence="10" type="primary">CMSS1</name>
    <name evidence="10" type="ORF">Y1Q_0002939</name>
</gene>
<feature type="region of interest" description="Disordered" evidence="8">
    <location>
        <begin position="1"/>
        <end position="20"/>
    </location>
</feature>
<keyword evidence="11" id="KW-1185">Reference proteome</keyword>
<dbReference type="AlphaFoldDB" id="A0A151MCT4"/>
<dbReference type="PANTHER" id="PTHR10926:SF1">
    <property type="entry name" value="CELL CYCLE CONTROL PROTEIN 50C"/>
    <property type="match status" value="1"/>
</dbReference>
<comment type="caution">
    <text evidence="10">The sequence shown here is derived from an EMBL/GenBank/DDBJ whole genome shotgun (WGS) entry which is preliminary data.</text>
</comment>
<accession>A0A151MCT4</accession>
<evidence type="ECO:0000256" key="8">
    <source>
        <dbReference type="SAM" id="MobiDB-lite"/>
    </source>
</evidence>